<dbReference type="PANTHER" id="PTHR38600">
    <property type="entry name" value="TRANSCRIPTIONAL REGULATORY PROTEIN"/>
    <property type="match status" value="1"/>
</dbReference>
<dbReference type="PRINTS" id="PR00778">
    <property type="entry name" value="HTHARSR"/>
</dbReference>
<sequence length="110" mass="12202">MTAGSATGDPPVEVFAALADPMRWRLLALLADREHSASALARELPISRPGVLKHLAVLERSDLVRRHRAGREVRYAVRPERLASTARWVDATAAAWDRRLADLKRLAEGE</sequence>
<evidence type="ECO:0000313" key="2">
    <source>
        <dbReference type="EMBL" id="TDC53811.1"/>
    </source>
</evidence>
<comment type="caution">
    <text evidence="2">The sequence shown here is derived from an EMBL/GenBank/DDBJ whole genome shotgun (WGS) entry which is preliminary data.</text>
</comment>
<proteinExistence type="predicted"/>
<dbReference type="RefSeq" id="WP_131979887.1">
    <property type="nucleotide sequence ID" value="NZ_SMKL01000007.1"/>
</dbReference>
<accession>A0A4R4RUM5</accession>
<gene>
    <name evidence="2" type="ORF">E1212_04845</name>
</gene>
<dbReference type="InterPro" id="IPR036388">
    <property type="entry name" value="WH-like_DNA-bd_sf"/>
</dbReference>
<dbReference type="OrthoDB" id="3630048at2"/>
<dbReference type="CDD" id="cd00090">
    <property type="entry name" value="HTH_ARSR"/>
    <property type="match status" value="1"/>
</dbReference>
<name>A0A4R4RUM5_9ACTN</name>
<dbReference type="InterPro" id="IPR036390">
    <property type="entry name" value="WH_DNA-bd_sf"/>
</dbReference>
<dbReference type="InterPro" id="IPR001845">
    <property type="entry name" value="HTH_ArsR_DNA-bd_dom"/>
</dbReference>
<dbReference type="GO" id="GO:0003700">
    <property type="term" value="F:DNA-binding transcription factor activity"/>
    <property type="evidence" value="ECO:0007669"/>
    <property type="project" value="InterPro"/>
</dbReference>
<keyword evidence="3" id="KW-1185">Reference proteome</keyword>
<dbReference type="SMART" id="SM00418">
    <property type="entry name" value="HTH_ARSR"/>
    <property type="match status" value="1"/>
</dbReference>
<dbReference type="Pfam" id="PF12840">
    <property type="entry name" value="HTH_20"/>
    <property type="match status" value="1"/>
</dbReference>
<dbReference type="PROSITE" id="PS50987">
    <property type="entry name" value="HTH_ARSR_2"/>
    <property type="match status" value="1"/>
</dbReference>
<dbReference type="Gene3D" id="1.10.10.10">
    <property type="entry name" value="Winged helix-like DNA-binding domain superfamily/Winged helix DNA-binding domain"/>
    <property type="match status" value="1"/>
</dbReference>
<protein>
    <submittedName>
        <fullName evidence="2">ArsR family transcriptional regulator</fullName>
    </submittedName>
</protein>
<dbReference type="EMBL" id="SMKL01000007">
    <property type="protein sequence ID" value="TDC53811.1"/>
    <property type="molecule type" value="Genomic_DNA"/>
</dbReference>
<dbReference type="PANTHER" id="PTHR38600:SF2">
    <property type="entry name" value="SLL0088 PROTEIN"/>
    <property type="match status" value="1"/>
</dbReference>
<dbReference type="InterPro" id="IPR011991">
    <property type="entry name" value="ArsR-like_HTH"/>
</dbReference>
<dbReference type="NCBIfam" id="NF033788">
    <property type="entry name" value="HTH_metalloreg"/>
    <property type="match status" value="1"/>
</dbReference>
<dbReference type="SUPFAM" id="SSF46785">
    <property type="entry name" value="Winged helix' DNA-binding domain"/>
    <property type="match status" value="1"/>
</dbReference>
<reference evidence="2 3" key="1">
    <citation type="submission" date="2019-02" db="EMBL/GenBank/DDBJ databases">
        <title>Draft genome sequences of novel Actinobacteria.</title>
        <authorList>
            <person name="Sahin N."/>
            <person name="Ay H."/>
            <person name="Saygin H."/>
        </authorList>
    </citation>
    <scope>NUCLEOTIDE SEQUENCE [LARGE SCALE GENOMIC DNA]</scope>
    <source>
        <strain evidence="2 3">KC603</strain>
    </source>
</reference>
<evidence type="ECO:0000313" key="3">
    <source>
        <dbReference type="Proteomes" id="UP000295621"/>
    </source>
</evidence>
<dbReference type="AlphaFoldDB" id="A0A4R4RUM5"/>
<feature type="domain" description="HTH arsR-type" evidence="1">
    <location>
        <begin position="3"/>
        <end position="97"/>
    </location>
</feature>
<evidence type="ECO:0000259" key="1">
    <source>
        <dbReference type="PROSITE" id="PS50987"/>
    </source>
</evidence>
<organism evidence="2 3">
    <name type="scientific">Jiangella ureilytica</name>
    <dbReference type="NCBI Taxonomy" id="2530374"/>
    <lineage>
        <taxon>Bacteria</taxon>
        <taxon>Bacillati</taxon>
        <taxon>Actinomycetota</taxon>
        <taxon>Actinomycetes</taxon>
        <taxon>Jiangellales</taxon>
        <taxon>Jiangellaceae</taxon>
        <taxon>Jiangella</taxon>
    </lineage>
</organism>
<dbReference type="Proteomes" id="UP000295621">
    <property type="component" value="Unassembled WGS sequence"/>
</dbReference>